<accession>A0ABN7VXV8</accession>
<proteinExistence type="predicted"/>
<evidence type="ECO:0000313" key="1">
    <source>
        <dbReference type="EMBL" id="CAG8804974.1"/>
    </source>
</evidence>
<organism evidence="1 2">
    <name type="scientific">Gigaspora margarita</name>
    <dbReference type="NCBI Taxonomy" id="4874"/>
    <lineage>
        <taxon>Eukaryota</taxon>
        <taxon>Fungi</taxon>
        <taxon>Fungi incertae sedis</taxon>
        <taxon>Mucoromycota</taxon>
        <taxon>Glomeromycotina</taxon>
        <taxon>Glomeromycetes</taxon>
        <taxon>Diversisporales</taxon>
        <taxon>Gigasporaceae</taxon>
        <taxon>Gigaspora</taxon>
    </lineage>
</organism>
<keyword evidence="2" id="KW-1185">Reference proteome</keyword>
<sequence length="52" mass="5767">PDEEMTAEPSDPLRDELSDLYGTAENKENLLLVVATKATDVVNMQASMLSQW</sequence>
<dbReference type="Proteomes" id="UP000789901">
    <property type="component" value="Unassembled WGS sequence"/>
</dbReference>
<gene>
    <name evidence="1" type="ORF">GMARGA_LOCUS23980</name>
</gene>
<name>A0ABN7VXV8_GIGMA</name>
<comment type="caution">
    <text evidence="1">The sequence shown here is derived from an EMBL/GenBank/DDBJ whole genome shotgun (WGS) entry which is preliminary data.</text>
</comment>
<feature type="non-terminal residue" evidence="1">
    <location>
        <position position="1"/>
    </location>
</feature>
<protein>
    <submittedName>
        <fullName evidence="1">38175_t:CDS:1</fullName>
    </submittedName>
</protein>
<reference evidence="1 2" key="1">
    <citation type="submission" date="2021-06" db="EMBL/GenBank/DDBJ databases">
        <authorList>
            <person name="Kallberg Y."/>
            <person name="Tangrot J."/>
            <person name="Rosling A."/>
        </authorList>
    </citation>
    <scope>NUCLEOTIDE SEQUENCE [LARGE SCALE GENOMIC DNA]</scope>
    <source>
        <strain evidence="1 2">120-4 pot B 10/14</strain>
    </source>
</reference>
<dbReference type="EMBL" id="CAJVQB010024808">
    <property type="protein sequence ID" value="CAG8804974.1"/>
    <property type="molecule type" value="Genomic_DNA"/>
</dbReference>
<evidence type="ECO:0000313" key="2">
    <source>
        <dbReference type="Proteomes" id="UP000789901"/>
    </source>
</evidence>